<sequence length="134" mass="15100">TRELQRVDSSCKNAGDLKELRRGSRVVTRSMGGLSAFKDEKIDKDLWQKIGNTQGSILIKNKRIGIKQKVDLLSVDIFDKSTTHQGNQIMSLYNNVSQRDFNDDGDTYVSDDEDENIQNNSEETVTSVLSLSNE</sequence>
<evidence type="ECO:0000313" key="1">
    <source>
        <dbReference type="EMBL" id="CAG8823987.1"/>
    </source>
</evidence>
<gene>
    <name evidence="1" type="ORF">RPERSI_LOCUS26144</name>
</gene>
<feature type="non-terminal residue" evidence="1">
    <location>
        <position position="134"/>
    </location>
</feature>
<protein>
    <submittedName>
        <fullName evidence="1">283_t:CDS:1</fullName>
    </submittedName>
</protein>
<organism evidence="1 2">
    <name type="scientific">Racocetra persica</name>
    <dbReference type="NCBI Taxonomy" id="160502"/>
    <lineage>
        <taxon>Eukaryota</taxon>
        <taxon>Fungi</taxon>
        <taxon>Fungi incertae sedis</taxon>
        <taxon>Mucoromycota</taxon>
        <taxon>Glomeromycotina</taxon>
        <taxon>Glomeromycetes</taxon>
        <taxon>Diversisporales</taxon>
        <taxon>Gigasporaceae</taxon>
        <taxon>Racocetra</taxon>
    </lineage>
</organism>
<feature type="non-terminal residue" evidence="1">
    <location>
        <position position="1"/>
    </location>
</feature>
<dbReference type="Proteomes" id="UP000789920">
    <property type="component" value="Unassembled WGS sequence"/>
</dbReference>
<dbReference type="EMBL" id="CAJVQC010088270">
    <property type="protein sequence ID" value="CAG8823987.1"/>
    <property type="molecule type" value="Genomic_DNA"/>
</dbReference>
<name>A0ACA9S5A6_9GLOM</name>
<keyword evidence="2" id="KW-1185">Reference proteome</keyword>
<evidence type="ECO:0000313" key="2">
    <source>
        <dbReference type="Proteomes" id="UP000789920"/>
    </source>
</evidence>
<comment type="caution">
    <text evidence="1">The sequence shown here is derived from an EMBL/GenBank/DDBJ whole genome shotgun (WGS) entry which is preliminary data.</text>
</comment>
<proteinExistence type="predicted"/>
<accession>A0ACA9S5A6</accession>
<reference evidence="1" key="1">
    <citation type="submission" date="2021-06" db="EMBL/GenBank/DDBJ databases">
        <authorList>
            <person name="Kallberg Y."/>
            <person name="Tangrot J."/>
            <person name="Rosling A."/>
        </authorList>
    </citation>
    <scope>NUCLEOTIDE SEQUENCE</scope>
    <source>
        <strain evidence="1">MA461A</strain>
    </source>
</reference>